<dbReference type="RefSeq" id="WP_378929862.1">
    <property type="nucleotide sequence ID" value="NZ_JBHLVO010000001.1"/>
</dbReference>
<evidence type="ECO:0000256" key="2">
    <source>
        <dbReference type="ARBA" id="ARBA00023287"/>
    </source>
</evidence>
<evidence type="ECO:0000256" key="3">
    <source>
        <dbReference type="SAM" id="Phobius"/>
    </source>
</evidence>
<dbReference type="Proteomes" id="UP001589854">
    <property type="component" value="Unassembled WGS sequence"/>
</dbReference>
<comment type="caution">
    <text evidence="4">The sequence shown here is derived from an EMBL/GenBank/DDBJ whole genome shotgun (WGS) entry which is preliminary data.</text>
</comment>
<accession>A0ABV6G9G9</accession>
<proteinExistence type="predicted"/>
<keyword evidence="3" id="KW-0812">Transmembrane</keyword>
<feature type="transmembrane region" description="Helical" evidence="3">
    <location>
        <begin position="12"/>
        <end position="34"/>
    </location>
</feature>
<dbReference type="EMBL" id="JBHLVO010000001">
    <property type="protein sequence ID" value="MFC0270175.1"/>
    <property type="molecule type" value="Genomic_DNA"/>
</dbReference>
<reference evidence="4 5" key="1">
    <citation type="submission" date="2024-09" db="EMBL/GenBank/DDBJ databases">
        <authorList>
            <person name="Sun Q."/>
            <person name="Mori K."/>
        </authorList>
    </citation>
    <scope>NUCLEOTIDE SEQUENCE [LARGE SCALE GENOMIC DNA]</scope>
    <source>
        <strain evidence="4 5">CCM 7228</strain>
    </source>
</reference>
<keyword evidence="2" id="KW-0178">Competence</keyword>
<evidence type="ECO:0000313" key="5">
    <source>
        <dbReference type="Proteomes" id="UP001589854"/>
    </source>
</evidence>
<keyword evidence="3" id="KW-0472">Membrane</keyword>
<dbReference type="InterPro" id="IPR012902">
    <property type="entry name" value="N_methyl_site"/>
</dbReference>
<keyword evidence="3" id="KW-1133">Transmembrane helix</keyword>
<sequence length="169" mass="19408">MKNILSSNKGITLIEILASLLILSVILLTFLAFFTNAFNYNSINADKLKTVNIAREIETELKNHAAIRNIIINMKVGGTTSYNLSKLNPEYSGLNLKSNIQLVTKHDTDYFELQLYDPNYNVIVYIKSTQDYPDSENAPIISNSLYRMIIEVYDDRNILSKTYTYFNFK</sequence>
<protein>
    <recommendedName>
        <fullName evidence="6">Prepilin-type N-terminal cleavage/methylation domain-containing protein</fullName>
    </recommendedName>
</protein>
<evidence type="ECO:0000256" key="1">
    <source>
        <dbReference type="ARBA" id="ARBA00004241"/>
    </source>
</evidence>
<name>A0ABV6G9G9_9BACI</name>
<comment type="subcellular location">
    <subcellularLocation>
        <location evidence="1">Cell surface</location>
    </subcellularLocation>
</comment>
<dbReference type="PROSITE" id="PS00409">
    <property type="entry name" value="PROKAR_NTER_METHYL"/>
    <property type="match status" value="1"/>
</dbReference>
<evidence type="ECO:0000313" key="4">
    <source>
        <dbReference type="EMBL" id="MFC0270175.1"/>
    </source>
</evidence>
<keyword evidence="5" id="KW-1185">Reference proteome</keyword>
<evidence type="ECO:0008006" key="6">
    <source>
        <dbReference type="Google" id="ProtNLM"/>
    </source>
</evidence>
<gene>
    <name evidence="4" type="ORF">ACFFIX_01705</name>
</gene>
<organism evidence="4 5">
    <name type="scientific">Metabacillus herbersteinensis</name>
    <dbReference type="NCBI Taxonomy" id="283816"/>
    <lineage>
        <taxon>Bacteria</taxon>
        <taxon>Bacillati</taxon>
        <taxon>Bacillota</taxon>
        <taxon>Bacilli</taxon>
        <taxon>Bacillales</taxon>
        <taxon>Bacillaceae</taxon>
        <taxon>Metabacillus</taxon>
    </lineage>
</organism>